<dbReference type="RefSeq" id="WP_380045874.1">
    <property type="nucleotide sequence ID" value="NZ_JBHSOH010000003.1"/>
</dbReference>
<name>A0ABW1DEE7_9DEIO</name>
<comment type="caution">
    <text evidence="1">The sequence shown here is derived from an EMBL/GenBank/DDBJ whole genome shotgun (WGS) entry which is preliminary data.</text>
</comment>
<evidence type="ECO:0000313" key="1">
    <source>
        <dbReference type="EMBL" id="MFC5847072.1"/>
    </source>
</evidence>
<sequence>MKTRPRVTSGATLVLVVLFTMLLLAGILAATVRLSLGSRQNTADQAATLQAQYAAESGVALAQSRLRDIQDMLTYKPPRLSEDGSVAGLQLARNIKVAALKGWMNSLCGTSTWTAINEGKASGDPGYFDPGADSTTDKDDALYPAAQACTPTGWTSASQFVLFSKIVTDAAYGLLPTSERPALTDSGKQTFWYNVFTQKTTTTSGLATATTDPEIVRVLKLTNSHYRVFVEDAGITAASVQSAAAQRKVSGQPTQNGTWWFDVNQPALLEAVVQTDYQTSLSGSRINFTTSTTFEGPLKTNDVFAFVSSSGNNSPSFSGLLSSAGCTDRITTTEQVTCTRNPGVKIDSDTATRSFSGSSDTAKSTNIQKYIAQEGVNVNYNGLTPNFASDYQPFPEASLIQANAAQGKDEDGNTLPGGQQGLTLSSAQVGVQLFAGDSSGNALSTYDTTNDKWTEPSSTYQYIKPITKATCSDSFDTSGCSYTYDTTIYRVDQDNNLQRKVGTGSWTTVSGVSFNGVIYKAGAMTVVGPQPGRSNYAATPPEAQARPALASFSGITLAATQDVNVRSDLALSQTPCRYSEYATAQVSPTCDKRENVLGLFSSEGSVIVGKQVPDNAVLQAAVMSSKEEITVDGYNTGDPRGALKFTGSMVEKYYGANGTFGTQCTARDRHDNCTAYEAYRTGYTRDYSYDKRFADGLTPPFYPTSPKWTFTDAAGRGSDLSDVLWSQGGS</sequence>
<proteinExistence type="predicted"/>
<dbReference type="Proteomes" id="UP001595979">
    <property type="component" value="Unassembled WGS sequence"/>
</dbReference>
<evidence type="ECO:0008006" key="3">
    <source>
        <dbReference type="Google" id="ProtNLM"/>
    </source>
</evidence>
<dbReference type="EMBL" id="JBHSOH010000003">
    <property type="protein sequence ID" value="MFC5847072.1"/>
    <property type="molecule type" value="Genomic_DNA"/>
</dbReference>
<accession>A0ABW1DEE7</accession>
<organism evidence="1 2">
    <name type="scientific">Deinococcus petrolearius</name>
    <dbReference type="NCBI Taxonomy" id="1751295"/>
    <lineage>
        <taxon>Bacteria</taxon>
        <taxon>Thermotogati</taxon>
        <taxon>Deinococcota</taxon>
        <taxon>Deinococci</taxon>
        <taxon>Deinococcales</taxon>
        <taxon>Deinococcaceae</taxon>
        <taxon>Deinococcus</taxon>
    </lineage>
</organism>
<protein>
    <recommendedName>
        <fullName evidence="3">Type 4 fimbrial biogenesis protein PilX N-terminal domain-containing protein</fullName>
    </recommendedName>
</protein>
<gene>
    <name evidence="1" type="ORF">ACFPQ6_02015</name>
</gene>
<reference evidence="2" key="1">
    <citation type="journal article" date="2019" name="Int. J. Syst. Evol. Microbiol.">
        <title>The Global Catalogue of Microorganisms (GCM) 10K type strain sequencing project: providing services to taxonomists for standard genome sequencing and annotation.</title>
        <authorList>
            <consortium name="The Broad Institute Genomics Platform"/>
            <consortium name="The Broad Institute Genome Sequencing Center for Infectious Disease"/>
            <person name="Wu L."/>
            <person name="Ma J."/>
        </authorList>
    </citation>
    <scope>NUCLEOTIDE SEQUENCE [LARGE SCALE GENOMIC DNA]</scope>
    <source>
        <strain evidence="2">CGMCC 1.15053</strain>
    </source>
</reference>
<keyword evidence="2" id="KW-1185">Reference proteome</keyword>
<evidence type="ECO:0000313" key="2">
    <source>
        <dbReference type="Proteomes" id="UP001595979"/>
    </source>
</evidence>